<organism evidence="8 9">
    <name type="scientific">Triparma strigata</name>
    <dbReference type="NCBI Taxonomy" id="1606541"/>
    <lineage>
        <taxon>Eukaryota</taxon>
        <taxon>Sar</taxon>
        <taxon>Stramenopiles</taxon>
        <taxon>Ochrophyta</taxon>
        <taxon>Bolidophyceae</taxon>
        <taxon>Parmales</taxon>
        <taxon>Triparmaceae</taxon>
        <taxon>Triparma</taxon>
    </lineage>
</organism>
<dbReference type="GO" id="GO:0016020">
    <property type="term" value="C:membrane"/>
    <property type="evidence" value="ECO:0007669"/>
    <property type="project" value="UniProtKB-SubCell"/>
</dbReference>
<comment type="caution">
    <text evidence="8">The sequence shown here is derived from an EMBL/GenBank/DDBJ whole genome shotgun (WGS) entry which is preliminary data.</text>
</comment>
<comment type="subcellular location">
    <subcellularLocation>
        <location evidence="1">Membrane</location>
        <topology evidence="1">Multi-pass membrane protein</topology>
    </subcellularLocation>
</comment>
<feature type="compositionally biased region" description="Basic and acidic residues" evidence="6">
    <location>
        <begin position="418"/>
        <end position="427"/>
    </location>
</feature>
<evidence type="ECO:0000256" key="7">
    <source>
        <dbReference type="SAM" id="Phobius"/>
    </source>
</evidence>
<evidence type="ECO:0000256" key="2">
    <source>
        <dbReference type="ARBA" id="ARBA00006528"/>
    </source>
</evidence>
<feature type="transmembrane region" description="Helical" evidence="7">
    <location>
        <begin position="104"/>
        <end position="124"/>
    </location>
</feature>
<dbReference type="InterPro" id="IPR004710">
    <property type="entry name" value="Bilac:Na_transpt"/>
</dbReference>
<feature type="transmembrane region" description="Helical" evidence="7">
    <location>
        <begin position="187"/>
        <end position="205"/>
    </location>
</feature>
<reference evidence="9" key="1">
    <citation type="journal article" date="2023" name="Commun. Biol.">
        <title>Genome analysis of Parmales, the sister group of diatoms, reveals the evolutionary specialization of diatoms from phago-mixotrophs to photoautotrophs.</title>
        <authorList>
            <person name="Ban H."/>
            <person name="Sato S."/>
            <person name="Yoshikawa S."/>
            <person name="Yamada K."/>
            <person name="Nakamura Y."/>
            <person name="Ichinomiya M."/>
            <person name="Sato N."/>
            <person name="Blanc-Mathieu R."/>
            <person name="Endo H."/>
            <person name="Kuwata A."/>
            <person name="Ogata H."/>
        </authorList>
    </citation>
    <scope>NUCLEOTIDE SEQUENCE [LARGE SCALE GENOMIC DNA]</scope>
    <source>
        <strain evidence="9">NIES 3701</strain>
    </source>
</reference>
<dbReference type="InterPro" id="IPR038770">
    <property type="entry name" value="Na+/solute_symporter_sf"/>
</dbReference>
<feature type="region of interest" description="Disordered" evidence="6">
    <location>
        <begin position="381"/>
        <end position="447"/>
    </location>
</feature>
<accession>A0A9W7B5B2</accession>
<name>A0A9W7B5B2_9STRA</name>
<gene>
    <name evidence="8" type="ORF">TrST_g2102</name>
</gene>
<evidence type="ECO:0000256" key="4">
    <source>
        <dbReference type="ARBA" id="ARBA00022989"/>
    </source>
</evidence>
<keyword evidence="5 7" id="KW-0472">Membrane</keyword>
<feature type="transmembrane region" description="Helical" evidence="7">
    <location>
        <begin position="217"/>
        <end position="242"/>
    </location>
</feature>
<dbReference type="Gene3D" id="1.20.1530.20">
    <property type="match status" value="1"/>
</dbReference>
<dbReference type="PANTHER" id="PTHR10361">
    <property type="entry name" value="SODIUM-BILE ACID COTRANSPORTER"/>
    <property type="match status" value="1"/>
</dbReference>
<evidence type="ECO:0000256" key="1">
    <source>
        <dbReference type="ARBA" id="ARBA00004141"/>
    </source>
</evidence>
<dbReference type="OrthoDB" id="203097at2759"/>
<keyword evidence="3 7" id="KW-0812">Transmembrane</keyword>
<dbReference type="Proteomes" id="UP001165085">
    <property type="component" value="Unassembled WGS sequence"/>
</dbReference>
<evidence type="ECO:0000256" key="3">
    <source>
        <dbReference type="ARBA" id="ARBA00022692"/>
    </source>
</evidence>
<feature type="transmembrane region" description="Helical" evidence="7">
    <location>
        <begin position="144"/>
        <end position="166"/>
    </location>
</feature>
<sequence length="611" mass="67174">MDDDLIQPKETAWYLECISGMLLFLLVFGMSGTVDPSSLTSSLKNYKAILTGLSLQFLMLPFIGFLVVRSFELSTNTGVMVLVVASSPGGSYSNWWCSIFNAELSLSVTMTAISTVMSCVFLPLNLLLYAKLTFDADVVSNLNWASMFTSLAVVISAIFLGLWGSWRTKKRGTTEDHHKFATRCNKVGNIAGISLIVFSIILSSIDPKGAIWNRDAKFYSAVAAPCLAGLVLSSSIATCLKLKKPERVTLSIECCYQNVGIAQGVAVGMFSGSDLAEAIGVPLFYGFMSSFLLSFYCICCWKVGWTKAPKDESFCVIVSTNYELEETIGRDEGIEVIYNEEHMLQLQVSYDQFTADLENKNAPRSRARKWARLSTALSPRGVRSQSSDFNQSEERLNSPITAVGSQTFEDESTMSPTERTKSDRSEGSGDISFVPSDEFEHGDEPVSSPLLTREKRLQPIPGVPDDSTFEVISSFGSGREVGVSNYAVSTFSSSVTPATSYITSDEPQSTPLLNKLKPVPITTSAIFARKKILGIDVDPNNKSKTGRLKNNLNINTTLYEKSHVYHLTVDQREIIELLEGMITKIEIADAMMSLKDESKITYPEITPTKTI</sequence>
<feature type="transmembrane region" description="Helical" evidence="7">
    <location>
        <begin position="283"/>
        <end position="304"/>
    </location>
</feature>
<dbReference type="PANTHER" id="PTHR10361:SF28">
    <property type="entry name" value="P3 PROTEIN-RELATED"/>
    <property type="match status" value="1"/>
</dbReference>
<evidence type="ECO:0000313" key="9">
    <source>
        <dbReference type="Proteomes" id="UP001165085"/>
    </source>
</evidence>
<feature type="transmembrane region" description="Helical" evidence="7">
    <location>
        <begin position="46"/>
        <end position="67"/>
    </location>
</feature>
<evidence type="ECO:0000256" key="5">
    <source>
        <dbReference type="ARBA" id="ARBA00023136"/>
    </source>
</evidence>
<feature type="transmembrane region" description="Helical" evidence="7">
    <location>
        <begin position="12"/>
        <end position="34"/>
    </location>
</feature>
<comment type="similarity">
    <text evidence="2">Belongs to the bile acid:sodium symporter (BASS) (TC 2.A.28) family.</text>
</comment>
<protein>
    <submittedName>
        <fullName evidence="8">Uncharacterized protein</fullName>
    </submittedName>
</protein>
<keyword evidence="9" id="KW-1185">Reference proteome</keyword>
<dbReference type="InterPro" id="IPR002657">
    <property type="entry name" value="BilAc:Na_symport/Acr3"/>
</dbReference>
<dbReference type="Pfam" id="PF01758">
    <property type="entry name" value="SBF"/>
    <property type="match status" value="1"/>
</dbReference>
<evidence type="ECO:0000313" key="8">
    <source>
        <dbReference type="EMBL" id="GMH84374.1"/>
    </source>
</evidence>
<dbReference type="EMBL" id="BRXY01000293">
    <property type="protein sequence ID" value="GMH84374.1"/>
    <property type="molecule type" value="Genomic_DNA"/>
</dbReference>
<feature type="compositionally biased region" description="Polar residues" evidence="6">
    <location>
        <begin position="398"/>
        <end position="417"/>
    </location>
</feature>
<evidence type="ECO:0000256" key="6">
    <source>
        <dbReference type="SAM" id="MobiDB-lite"/>
    </source>
</evidence>
<keyword evidence="4 7" id="KW-1133">Transmembrane helix</keyword>
<proteinExistence type="inferred from homology"/>
<dbReference type="AlphaFoldDB" id="A0A9W7B5B2"/>